<evidence type="ECO:0000256" key="1">
    <source>
        <dbReference type="ARBA" id="ARBA00001966"/>
    </source>
</evidence>
<keyword evidence="9" id="KW-1185">Reference proteome</keyword>
<feature type="domain" description="Radical SAM core" evidence="7">
    <location>
        <begin position="91"/>
        <end position="227"/>
    </location>
</feature>
<dbReference type="OrthoDB" id="9808591at2"/>
<evidence type="ECO:0000313" key="9">
    <source>
        <dbReference type="Proteomes" id="UP000199274"/>
    </source>
</evidence>
<keyword evidence="4" id="KW-0479">Metal-binding</keyword>
<dbReference type="SFLD" id="SFLDG01067">
    <property type="entry name" value="SPASM/twitch_domain_containing"/>
    <property type="match status" value="1"/>
</dbReference>
<evidence type="ECO:0000259" key="7">
    <source>
        <dbReference type="Pfam" id="PF04055"/>
    </source>
</evidence>
<dbReference type="InterPro" id="IPR058240">
    <property type="entry name" value="rSAM_sf"/>
</dbReference>
<dbReference type="Gene3D" id="3.20.20.70">
    <property type="entry name" value="Aldolase class I"/>
    <property type="match status" value="1"/>
</dbReference>
<evidence type="ECO:0000256" key="4">
    <source>
        <dbReference type="ARBA" id="ARBA00022723"/>
    </source>
</evidence>
<evidence type="ECO:0000256" key="3">
    <source>
        <dbReference type="ARBA" id="ARBA00022691"/>
    </source>
</evidence>
<name>A0A1G7WUC2_9FLAO</name>
<dbReference type="GO" id="GO:0046872">
    <property type="term" value="F:metal ion binding"/>
    <property type="evidence" value="ECO:0007669"/>
    <property type="project" value="UniProtKB-KW"/>
</dbReference>
<dbReference type="RefSeq" id="WP_091254732.1">
    <property type="nucleotide sequence ID" value="NZ_FNDB01000002.1"/>
</dbReference>
<dbReference type="InterPro" id="IPR007197">
    <property type="entry name" value="rSAM"/>
</dbReference>
<dbReference type="NCBIfam" id="TIGR04085">
    <property type="entry name" value="rSAM_more_4Fe4S"/>
    <property type="match status" value="1"/>
</dbReference>
<dbReference type="InterPro" id="IPR023885">
    <property type="entry name" value="4Fe4S-binding_SPASM_dom"/>
</dbReference>
<dbReference type="EMBL" id="FNDB01000002">
    <property type="protein sequence ID" value="SDG75537.1"/>
    <property type="molecule type" value="Genomic_DNA"/>
</dbReference>
<dbReference type="PANTHER" id="PTHR43787">
    <property type="entry name" value="FEMO COFACTOR BIOSYNTHESIS PROTEIN NIFB-RELATED"/>
    <property type="match status" value="1"/>
</dbReference>
<evidence type="ECO:0000313" key="8">
    <source>
        <dbReference type="EMBL" id="SDG75537.1"/>
    </source>
</evidence>
<protein>
    <recommendedName>
        <fullName evidence="7">Radical SAM core domain-containing protein</fullName>
    </recommendedName>
</protein>
<sequence>MKLKLSYYTIITPIEDVILVYSTRTSKTLVLKSEFLFLLENENFQMLPADVLHELISIEVLVPYLEDELAEIIQQNKDSVEDDSTLYQIIQPSANCQLGCGYCGQVHTKNQLEKENYDLLLDRLDYKLSKNKKLKALHIGWFGGEPLMGLQSIRDLSLKFQNLASKHNVSYSAKMVTNGLALKKNLFLELVTKHNINNFDVTLDGIAEFHDARRFVKGGNKSFDLILGNLIDIFNIENYHEIGASISIRCNVDKTNYEGVTPLIELLRKNNFHEKISAFYVAPIHSWGNEAHLVSLEKSEFADREIGWLIDLYKNDFVSGIIPQRNHQVCMIVNPNSELIDASGDIFNCTEISYVPSYEGSEYMLGNIKDISKGHEFESKPLLDWNEIILSNKSELPCTTCKMLPVCGGQCPKSWKEGIIACPPSKFNIEDKLALSYLVTQKGIDYLKQN</sequence>
<dbReference type="CDD" id="cd01335">
    <property type="entry name" value="Radical_SAM"/>
    <property type="match status" value="1"/>
</dbReference>
<dbReference type="Proteomes" id="UP000199274">
    <property type="component" value="Unassembled WGS sequence"/>
</dbReference>
<reference evidence="9" key="1">
    <citation type="submission" date="2016-10" db="EMBL/GenBank/DDBJ databases">
        <authorList>
            <person name="Varghese N."/>
            <person name="Submissions S."/>
        </authorList>
    </citation>
    <scope>NUCLEOTIDE SEQUENCE [LARGE SCALE GENOMIC DNA]</scope>
    <source>
        <strain evidence="9">CGMCC 1.2747</strain>
    </source>
</reference>
<evidence type="ECO:0000256" key="2">
    <source>
        <dbReference type="ARBA" id="ARBA00022485"/>
    </source>
</evidence>
<dbReference type="AlphaFoldDB" id="A0A1G7WUC2"/>
<evidence type="ECO:0000256" key="6">
    <source>
        <dbReference type="ARBA" id="ARBA00023014"/>
    </source>
</evidence>
<dbReference type="InterPro" id="IPR013785">
    <property type="entry name" value="Aldolase_TIM"/>
</dbReference>
<keyword evidence="6" id="KW-0411">Iron-sulfur</keyword>
<dbReference type="GO" id="GO:0003824">
    <property type="term" value="F:catalytic activity"/>
    <property type="evidence" value="ECO:0007669"/>
    <property type="project" value="InterPro"/>
</dbReference>
<proteinExistence type="predicted"/>
<dbReference type="SFLD" id="SFLDS00029">
    <property type="entry name" value="Radical_SAM"/>
    <property type="match status" value="1"/>
</dbReference>
<keyword evidence="2" id="KW-0004">4Fe-4S</keyword>
<evidence type="ECO:0000256" key="5">
    <source>
        <dbReference type="ARBA" id="ARBA00023004"/>
    </source>
</evidence>
<dbReference type="GO" id="GO:0051539">
    <property type="term" value="F:4 iron, 4 sulfur cluster binding"/>
    <property type="evidence" value="ECO:0007669"/>
    <property type="project" value="UniProtKB-KW"/>
</dbReference>
<dbReference type="SUPFAM" id="SSF102114">
    <property type="entry name" value="Radical SAM enzymes"/>
    <property type="match status" value="1"/>
</dbReference>
<accession>A0A1G7WUC2</accession>
<keyword evidence="5" id="KW-0408">Iron</keyword>
<dbReference type="PANTHER" id="PTHR43787:SF3">
    <property type="entry name" value="ARYLSULFATASE REGULATORY PROTEIN"/>
    <property type="match status" value="1"/>
</dbReference>
<comment type="cofactor">
    <cofactor evidence="1">
        <name>[4Fe-4S] cluster</name>
        <dbReference type="ChEBI" id="CHEBI:49883"/>
    </cofactor>
</comment>
<dbReference type="Pfam" id="PF04055">
    <property type="entry name" value="Radical_SAM"/>
    <property type="match status" value="1"/>
</dbReference>
<keyword evidence="3" id="KW-0949">S-adenosyl-L-methionine</keyword>
<dbReference type="STRING" id="178355.SAMN04488062_10233"/>
<organism evidence="8 9">
    <name type="scientific">Flavobacterium omnivorum</name>
    <dbReference type="NCBI Taxonomy" id="178355"/>
    <lineage>
        <taxon>Bacteria</taxon>
        <taxon>Pseudomonadati</taxon>
        <taxon>Bacteroidota</taxon>
        <taxon>Flavobacteriia</taxon>
        <taxon>Flavobacteriales</taxon>
        <taxon>Flavobacteriaceae</taxon>
        <taxon>Flavobacterium</taxon>
    </lineage>
</organism>
<gene>
    <name evidence="8" type="ORF">SAMN04488062_10233</name>
</gene>
<dbReference type="UniPathway" id="UPA00782"/>